<reference evidence="3" key="1">
    <citation type="submission" date="2012-01" db="EMBL/GenBank/DDBJ databases">
        <title>The Genome Sequence of Treponema denticola H-22.</title>
        <authorList>
            <consortium name="The Broad Institute Genome Sequencing Platform"/>
            <person name="Earl A."/>
            <person name="Ward D."/>
            <person name="Feldgarden M."/>
            <person name="Gevers D."/>
            <person name="Blanton J.M."/>
            <person name="Fenno C.J."/>
            <person name="Baranova O.V."/>
            <person name="Mathney J."/>
            <person name="Dewhirst F.E."/>
            <person name="Izard J."/>
            <person name="Young S.K."/>
            <person name="Zeng Q."/>
            <person name="Gargeya S."/>
            <person name="Fitzgerald M."/>
            <person name="Haas B."/>
            <person name="Abouelleil A."/>
            <person name="Alvarado L."/>
            <person name="Arachchi H.M."/>
            <person name="Berlin A."/>
            <person name="Chapman S.B."/>
            <person name="Gearin G."/>
            <person name="Goldberg J."/>
            <person name="Griggs A."/>
            <person name="Gujja S."/>
            <person name="Hansen M."/>
            <person name="Heiman D."/>
            <person name="Howarth C."/>
            <person name="Larimer J."/>
            <person name="Lui A."/>
            <person name="MacDonald P.J.P."/>
            <person name="McCowen C."/>
            <person name="Montmayeur A."/>
            <person name="Murphy C."/>
            <person name="Neiman D."/>
            <person name="Pearson M."/>
            <person name="Priest M."/>
            <person name="Roberts A."/>
            <person name="Saif S."/>
            <person name="Shea T."/>
            <person name="Sisk P."/>
            <person name="Stolte C."/>
            <person name="Sykes S."/>
            <person name="Wortman J."/>
            <person name="Nusbaum C."/>
            <person name="Birren B."/>
        </authorList>
    </citation>
    <scope>NUCLEOTIDE SEQUENCE [LARGE SCALE GENOMIC DNA]</scope>
    <source>
        <strain evidence="3">H-22</strain>
    </source>
</reference>
<feature type="domain" description="CN hydrolase" evidence="2">
    <location>
        <begin position="1"/>
        <end position="243"/>
    </location>
</feature>
<accession>A0A0E2E4J3</accession>
<dbReference type="GO" id="GO:0016811">
    <property type="term" value="F:hydrolase activity, acting on carbon-nitrogen (but not peptide) bonds, in linear amides"/>
    <property type="evidence" value="ECO:0007669"/>
    <property type="project" value="UniProtKB-ARBA"/>
</dbReference>
<dbReference type="RefSeq" id="WP_002684397.1">
    <property type="nucleotide sequence ID" value="NZ_CM001795.1"/>
</dbReference>
<dbReference type="InterPro" id="IPR050345">
    <property type="entry name" value="Aliph_Amidase/BUP"/>
</dbReference>
<dbReference type="PANTHER" id="PTHR43674">
    <property type="entry name" value="NITRILASE C965.09-RELATED"/>
    <property type="match status" value="1"/>
</dbReference>
<comment type="caution">
    <text evidence="3">The sequence shown here is derived from an EMBL/GenBank/DDBJ whole genome shotgun (WGS) entry which is preliminary data.</text>
</comment>
<dbReference type="CDD" id="cd07197">
    <property type="entry name" value="nitrilase"/>
    <property type="match status" value="1"/>
</dbReference>
<dbReference type="EMBL" id="AGDV01000011">
    <property type="protein sequence ID" value="EMB33514.1"/>
    <property type="molecule type" value="Genomic_DNA"/>
</dbReference>
<dbReference type="PANTHER" id="PTHR43674:SF2">
    <property type="entry name" value="BETA-UREIDOPROPIONASE"/>
    <property type="match status" value="1"/>
</dbReference>
<dbReference type="SUPFAM" id="SSF56317">
    <property type="entry name" value="Carbon-nitrogen hydrolase"/>
    <property type="match status" value="1"/>
</dbReference>
<protein>
    <recommendedName>
        <fullName evidence="2">CN hydrolase domain-containing protein</fullName>
    </recommendedName>
</protein>
<dbReference type="InterPro" id="IPR036526">
    <property type="entry name" value="C-N_Hydrolase_sf"/>
</dbReference>
<evidence type="ECO:0000313" key="3">
    <source>
        <dbReference type="EMBL" id="EMB33514.1"/>
    </source>
</evidence>
<evidence type="ECO:0000259" key="2">
    <source>
        <dbReference type="PROSITE" id="PS50263"/>
    </source>
</evidence>
<dbReference type="AlphaFoldDB" id="A0A0E2E4J3"/>
<proteinExistence type="predicted"/>
<evidence type="ECO:0000256" key="1">
    <source>
        <dbReference type="ARBA" id="ARBA00022801"/>
    </source>
</evidence>
<organism evidence="3">
    <name type="scientific">Treponema denticola H-22</name>
    <dbReference type="NCBI Taxonomy" id="999432"/>
    <lineage>
        <taxon>Bacteria</taxon>
        <taxon>Pseudomonadati</taxon>
        <taxon>Spirochaetota</taxon>
        <taxon>Spirochaetia</taxon>
        <taxon>Spirochaetales</taxon>
        <taxon>Treponemataceae</taxon>
        <taxon>Treponema</taxon>
    </lineage>
</organism>
<dbReference type="Proteomes" id="UP000011705">
    <property type="component" value="Chromosome"/>
</dbReference>
<keyword evidence="1" id="KW-0378">Hydrolase</keyword>
<dbReference type="InterPro" id="IPR003010">
    <property type="entry name" value="C-N_Hydrolase"/>
</dbReference>
<name>A0A0E2E4J3_TREDN</name>
<dbReference type="Pfam" id="PF00795">
    <property type="entry name" value="CN_hydrolase"/>
    <property type="match status" value="1"/>
</dbReference>
<gene>
    <name evidence="3" type="ORF">HMPREF9726_01328</name>
</gene>
<dbReference type="Gene3D" id="3.60.110.10">
    <property type="entry name" value="Carbon-nitrogen hydrolase"/>
    <property type="match status" value="1"/>
</dbReference>
<dbReference type="HOGENOM" id="CLU_099391_0_0_12"/>
<dbReference type="PATRIC" id="fig|999432.5.peg.1381"/>
<sequence>MKIGLCASENKNNDIDFNISQIEGFIEKTRSEKPDLLLFGESFLQGFYSLCFEYKKDILTALQINSEPIAKIRSIAQKEKTAIGFGFIENDHGAIFSSYMILGKNGEMLCLYKRVSQGWRIEGTCADYREGKEFFEFDFEGKRLAVFICGDLWEDNLLEPIISLNSDAFLWPVFCGYTREEWKNGEDAAYAERTAILDKPVLFINSLVNENAKAIGGGAFVWHQGKLIKEIPMGETGFLLYEI</sequence>
<dbReference type="PROSITE" id="PS50263">
    <property type="entry name" value="CN_HYDROLASE"/>
    <property type="match status" value="1"/>
</dbReference>